<dbReference type="Gene3D" id="3.40.50.720">
    <property type="entry name" value="NAD(P)-binding Rossmann-like Domain"/>
    <property type="match status" value="1"/>
</dbReference>
<gene>
    <name evidence="1" type="ORF">KDW95_03685</name>
</gene>
<evidence type="ECO:0000313" key="2">
    <source>
        <dbReference type="Proteomes" id="UP001058461"/>
    </source>
</evidence>
<evidence type="ECO:0000313" key="1">
    <source>
        <dbReference type="EMBL" id="UTW12790.1"/>
    </source>
</evidence>
<dbReference type="Proteomes" id="UP001058461">
    <property type="component" value="Chromosome"/>
</dbReference>
<dbReference type="SUPFAM" id="SSF51735">
    <property type="entry name" value="NAD(P)-binding Rossmann-fold domains"/>
    <property type="match status" value="1"/>
</dbReference>
<dbReference type="RefSeq" id="WP_255854920.1">
    <property type="nucleotide sequence ID" value="NZ_CP073347.1"/>
</dbReference>
<dbReference type="Gene3D" id="3.90.25.10">
    <property type="entry name" value="UDP-galactose 4-epimerase, domain 1"/>
    <property type="match status" value="1"/>
</dbReference>
<keyword evidence="2" id="KW-1185">Reference proteome</keyword>
<accession>A0ABY5HKG8</accession>
<proteinExistence type="predicted"/>
<dbReference type="InterPro" id="IPR036291">
    <property type="entry name" value="NAD(P)-bd_dom_sf"/>
</dbReference>
<dbReference type="InterPro" id="IPR051604">
    <property type="entry name" value="Ergot_Alk_Oxidoreductase"/>
</dbReference>
<reference evidence="1" key="1">
    <citation type="submission" date="2021-04" db="EMBL/GenBank/DDBJ databases">
        <title>Oceanospirillales bacteria with DddD are important DMSP degraders in coastal seawater.</title>
        <authorList>
            <person name="Liu J."/>
        </authorList>
    </citation>
    <scope>NUCLEOTIDE SEQUENCE</scope>
    <source>
        <strain evidence="1">D13-1</strain>
    </source>
</reference>
<sequence length="280" mass="30137">MSMPTLVIGKNGKTGRRVDTLLQIAGYRTRAVSRSTDIAFDWQQPEGWLEAMQGCGSAYVCFQPDLAVPAASHAIAEFIRLARQAGIRHIVLLSGRGEAGAQHAERLVMASGLEWNIVRASWFAQNFSEGILIDGVLNGQVVLPAGDIPEPFVDTDDIAAVAFACLTQPALVNQVFEVTGPQLLTLRDCVDVLSDITGNSIEFVPVSAEDFLQGLRQQGQPEDVLWLMNELFTVVMDGRNSRVANGVEKALGRPATSFRDYALKAARAGAWASPAAVATV</sequence>
<name>A0ABY5HKG8_9GAMM</name>
<dbReference type="PANTHER" id="PTHR43162:SF1">
    <property type="entry name" value="PRESTALK A DIFFERENTIATION PROTEIN A"/>
    <property type="match status" value="1"/>
</dbReference>
<dbReference type="PANTHER" id="PTHR43162">
    <property type="match status" value="1"/>
</dbReference>
<organism evidence="1 2">
    <name type="scientific">Marinobacterium rhizophilum</name>
    <dbReference type="NCBI Taxonomy" id="420402"/>
    <lineage>
        <taxon>Bacteria</taxon>
        <taxon>Pseudomonadati</taxon>
        <taxon>Pseudomonadota</taxon>
        <taxon>Gammaproteobacteria</taxon>
        <taxon>Oceanospirillales</taxon>
        <taxon>Oceanospirillaceae</taxon>
        <taxon>Marinobacterium</taxon>
    </lineage>
</organism>
<protein>
    <submittedName>
        <fullName evidence="1">NmrA family transcriptional regulator</fullName>
    </submittedName>
</protein>
<dbReference type="EMBL" id="CP073347">
    <property type="protein sequence ID" value="UTW12790.1"/>
    <property type="molecule type" value="Genomic_DNA"/>
</dbReference>